<evidence type="ECO:0000256" key="1">
    <source>
        <dbReference type="SAM" id="Phobius"/>
    </source>
</evidence>
<protein>
    <submittedName>
        <fullName evidence="2">Uncharacterized protein</fullName>
    </submittedName>
</protein>
<organism evidence="2 3">
    <name type="scientific">Termititenax aidoneus</name>
    <dbReference type="NCBI Taxonomy" id="2218524"/>
    <lineage>
        <taxon>Bacteria</taxon>
        <taxon>Bacillati</taxon>
        <taxon>Candidatus Margulisiibacteriota</taxon>
        <taxon>Candidatus Termititenacia</taxon>
        <taxon>Candidatus Termititenacales</taxon>
        <taxon>Candidatus Termititenacaceae</taxon>
        <taxon>Candidatus Termititenax</taxon>
    </lineage>
</organism>
<feature type="transmembrane region" description="Helical" evidence="1">
    <location>
        <begin position="74"/>
        <end position="96"/>
    </location>
</feature>
<feature type="transmembrane region" description="Helical" evidence="1">
    <location>
        <begin position="215"/>
        <end position="233"/>
    </location>
</feature>
<name>A0A388TD80_TERA1</name>
<reference evidence="2 3" key="1">
    <citation type="journal article" date="2019" name="ISME J.">
        <title>Genome analyses of uncultured TG2/ZB3 bacteria in 'Margulisbacteria' specifically attached to ectosymbiotic spirochetes of protists in the termite gut.</title>
        <authorList>
            <person name="Utami Y.D."/>
            <person name="Kuwahara H."/>
            <person name="Igai K."/>
            <person name="Murakami T."/>
            <person name="Sugaya K."/>
            <person name="Morikawa T."/>
            <person name="Nagura Y."/>
            <person name="Yuki M."/>
            <person name="Deevong P."/>
            <person name="Inoue T."/>
            <person name="Kihara K."/>
            <person name="Lo N."/>
            <person name="Yamada A."/>
            <person name="Ohkuma M."/>
            <person name="Hongoh Y."/>
        </authorList>
    </citation>
    <scope>NUCLEOTIDE SEQUENCE [LARGE SCALE GENOMIC DNA]</scope>
    <source>
        <strain evidence="2">NkOx7-01</strain>
    </source>
</reference>
<feature type="transmembrane region" description="Helical" evidence="1">
    <location>
        <begin position="162"/>
        <end position="185"/>
    </location>
</feature>
<proteinExistence type="predicted"/>
<dbReference type="Proteomes" id="UP000269352">
    <property type="component" value="Unassembled WGS sequence"/>
</dbReference>
<feature type="transmembrane region" description="Helical" evidence="1">
    <location>
        <begin position="240"/>
        <end position="258"/>
    </location>
</feature>
<keyword evidence="1" id="KW-0472">Membrane</keyword>
<keyword evidence="1" id="KW-1133">Transmembrane helix</keyword>
<gene>
    <name evidence="2" type="ORF">NO1_1550</name>
</gene>
<feature type="transmembrane region" description="Helical" evidence="1">
    <location>
        <begin position="134"/>
        <end position="156"/>
    </location>
</feature>
<keyword evidence="3" id="KW-1185">Reference proteome</keyword>
<comment type="caution">
    <text evidence="2">The sequence shown here is derived from an EMBL/GenBank/DDBJ whole genome shotgun (WGS) entry which is preliminary data.</text>
</comment>
<evidence type="ECO:0000313" key="3">
    <source>
        <dbReference type="Proteomes" id="UP000269352"/>
    </source>
</evidence>
<feature type="transmembrane region" description="Helical" evidence="1">
    <location>
        <begin position="264"/>
        <end position="284"/>
    </location>
</feature>
<accession>A0A388TD80</accession>
<keyword evidence="1" id="KW-0812">Transmembrane</keyword>
<dbReference type="AlphaFoldDB" id="A0A388TD80"/>
<evidence type="ECO:0000313" key="2">
    <source>
        <dbReference type="EMBL" id="GBR74361.1"/>
    </source>
</evidence>
<sequence>MDNVVFAVVGAALTWAFAPWQEIWSGYTPHAYTFEFGALGYVFFPYLLTLAAYLIGNAFPWHRLEIVRGKMYKLFFNAALIYGAAAGVLLLAARYFNFGEALSPWLIYFSLAAGLISFNEPLRRLLRLPARGPLTTVLPCFGALSSFTALLLGFVWRFGDWPLLLISAGGAALFFAVWRAFICLAKQPADSLLARLLQLIFLLLAYQFWSYHAVVAALFLGLLNALTKTKIWSLRYNLELWRLLNALTFLLIFVWLQINWAALGAAAVLLVLRLAVFYLYNFLARRYLFGADFCRNIAYGLRVSDSALILLLWAFNIDQLILSAAVLTALAENLFYPLILRRILKQSGELTA</sequence>
<dbReference type="EMBL" id="BGZN01000042">
    <property type="protein sequence ID" value="GBR74361.1"/>
    <property type="molecule type" value="Genomic_DNA"/>
</dbReference>
<feature type="transmembrane region" description="Helical" evidence="1">
    <location>
        <begin position="40"/>
        <end position="62"/>
    </location>
</feature>